<dbReference type="InterPro" id="IPR029065">
    <property type="entry name" value="Enolase_C-like"/>
</dbReference>
<protein>
    <recommendedName>
        <fullName evidence="1">Enolase C-terminal domain-containing protein</fullName>
    </recommendedName>
</protein>
<evidence type="ECO:0000313" key="3">
    <source>
        <dbReference type="Proteomes" id="UP001157091"/>
    </source>
</evidence>
<dbReference type="PANTHER" id="PTHR48080:SF2">
    <property type="entry name" value="D-GALACTONATE DEHYDRATASE"/>
    <property type="match status" value="1"/>
</dbReference>
<gene>
    <name evidence="2" type="ORF">GCM10025864_14330</name>
</gene>
<accession>A0ABQ6I1N1</accession>
<sequence>MLDLHGRATLPQARILIEALAPLKPLFIEEPVRPELVGRLDRITSTSTVPIAMGERLYARHEFLQALEAGAAVVQPDLSHAGGITEARRIADLAEMFDAAFAPHCPLGPVTLASSLQVDAVAPTFLIQEQSIDIHAGRSDALSWLVDTTPLRPVDGSVPLLTGPGLGLEIDEAAVRQAARDHRFRSPIWHRSDGSFTEW</sequence>
<dbReference type="Proteomes" id="UP001157091">
    <property type="component" value="Unassembled WGS sequence"/>
</dbReference>
<dbReference type="InterPro" id="IPR036849">
    <property type="entry name" value="Enolase-like_C_sf"/>
</dbReference>
<evidence type="ECO:0000259" key="1">
    <source>
        <dbReference type="Pfam" id="PF13378"/>
    </source>
</evidence>
<dbReference type="EMBL" id="BSUK01000001">
    <property type="protein sequence ID" value="GMA23674.1"/>
    <property type="molecule type" value="Genomic_DNA"/>
</dbReference>
<proteinExistence type="predicted"/>
<name>A0ABQ6I1N1_9MICO</name>
<keyword evidence="3" id="KW-1185">Reference proteome</keyword>
<evidence type="ECO:0000313" key="2">
    <source>
        <dbReference type="EMBL" id="GMA23674.1"/>
    </source>
</evidence>
<dbReference type="Gene3D" id="3.20.20.120">
    <property type="entry name" value="Enolase-like C-terminal domain"/>
    <property type="match status" value="1"/>
</dbReference>
<dbReference type="InterPro" id="IPR034593">
    <property type="entry name" value="DgoD-like"/>
</dbReference>
<reference evidence="3" key="1">
    <citation type="journal article" date="2019" name="Int. J. Syst. Evol. Microbiol.">
        <title>The Global Catalogue of Microorganisms (GCM) 10K type strain sequencing project: providing services to taxonomists for standard genome sequencing and annotation.</title>
        <authorList>
            <consortium name="The Broad Institute Genomics Platform"/>
            <consortium name="The Broad Institute Genome Sequencing Center for Infectious Disease"/>
            <person name="Wu L."/>
            <person name="Ma J."/>
        </authorList>
    </citation>
    <scope>NUCLEOTIDE SEQUENCE [LARGE SCALE GENOMIC DNA]</scope>
    <source>
        <strain evidence="3">NBRC 106348</strain>
    </source>
</reference>
<dbReference type="PANTHER" id="PTHR48080">
    <property type="entry name" value="D-GALACTONATE DEHYDRATASE-RELATED"/>
    <property type="match status" value="1"/>
</dbReference>
<dbReference type="Pfam" id="PF13378">
    <property type="entry name" value="MR_MLE_C"/>
    <property type="match status" value="1"/>
</dbReference>
<organism evidence="2 3">
    <name type="scientific">Luteimicrobium album</name>
    <dbReference type="NCBI Taxonomy" id="1054550"/>
    <lineage>
        <taxon>Bacteria</taxon>
        <taxon>Bacillati</taxon>
        <taxon>Actinomycetota</taxon>
        <taxon>Actinomycetes</taxon>
        <taxon>Micrococcales</taxon>
        <taxon>Luteimicrobium</taxon>
    </lineage>
</organism>
<feature type="domain" description="Enolase C-terminal" evidence="1">
    <location>
        <begin position="1"/>
        <end position="173"/>
    </location>
</feature>
<comment type="caution">
    <text evidence="2">The sequence shown here is derived from an EMBL/GenBank/DDBJ whole genome shotgun (WGS) entry which is preliminary data.</text>
</comment>
<dbReference type="SUPFAM" id="SSF51604">
    <property type="entry name" value="Enolase C-terminal domain-like"/>
    <property type="match status" value="1"/>
</dbReference>